<keyword evidence="1" id="KW-0812">Transmembrane</keyword>
<dbReference type="Proteomes" id="UP000221469">
    <property type="component" value="Segment"/>
</dbReference>
<accession>A0A0M3UKD3</accession>
<evidence type="ECO:0000313" key="3">
    <source>
        <dbReference type="Proteomes" id="UP000221469"/>
    </source>
</evidence>
<reference evidence="2 3" key="1">
    <citation type="submission" date="2015-08" db="EMBL/GenBank/DDBJ databases">
        <authorList>
            <person name="Barekzi N."/>
            <person name="Doss J.H."/>
            <person name="Bluford J."/>
            <person name="Fizer S."/>
            <person name="Garofalo A.E."/>
            <person name="Gasalao M.B."/>
            <person name="Griffin J."/>
            <person name="Henderson C.M."/>
            <person name="Hyre A.N."/>
            <person name="Irons L.B."/>
            <person name="Jafree E."/>
            <person name="Kanda K."/>
            <person name="Matthews D."/>
            <person name="Mclaren B."/>
            <person name="Moriarty A."/>
            <person name="Northam N."/>
            <person name="Ryan M."/>
            <person name="Smith D.E."/>
            <person name="Vanselow D."/>
            <person name="Welch J."/>
            <person name="Gauthier D."/>
            <person name="Anders K.R."/>
            <person name="Bradley K.W."/>
            <person name="Asai D.J."/>
            <person name="Bowman C.A."/>
            <person name="Russell D.A."/>
            <person name="Pope W.H."/>
            <person name="Jacobs-Sera D."/>
            <person name="Hendrix R.W."/>
            <person name="Hatfull G.F."/>
        </authorList>
    </citation>
    <scope>NUCLEOTIDE SEQUENCE [LARGE SCALE GENOMIC DNA]</scope>
</reference>
<keyword evidence="1" id="KW-0472">Membrane</keyword>
<name>A0A0M3UKD3_9CAUD</name>
<protein>
    <submittedName>
        <fullName evidence="2">Uncharacterized protein</fullName>
    </submittedName>
</protein>
<gene>
    <name evidence="2" type="ORF">SEA_BRICOLE_53</name>
</gene>
<keyword evidence="1" id="KW-1133">Transmembrane helix</keyword>
<proteinExistence type="predicted"/>
<organism evidence="2 3">
    <name type="scientific">Mycobacterium phage Bricole</name>
    <dbReference type="NCBI Taxonomy" id="1718601"/>
    <lineage>
        <taxon>Viruses</taxon>
        <taxon>Duplodnaviria</taxon>
        <taxon>Heunggongvirae</taxon>
        <taxon>Uroviricota</taxon>
        <taxon>Caudoviricetes</taxon>
        <taxon>Vilmaviridae</taxon>
        <taxon>Mclasvirinae</taxon>
        <taxon>Bongovirus</taxon>
        <taxon>Bongovirus bongo</taxon>
    </lineage>
</organism>
<evidence type="ECO:0000256" key="1">
    <source>
        <dbReference type="SAM" id="Phobius"/>
    </source>
</evidence>
<dbReference type="EMBL" id="KT591491">
    <property type="protein sequence ID" value="ALF00581.1"/>
    <property type="molecule type" value="Genomic_DNA"/>
</dbReference>
<feature type="transmembrane region" description="Helical" evidence="1">
    <location>
        <begin position="35"/>
        <end position="55"/>
    </location>
</feature>
<sequence length="57" mass="6222">MSGISTLLVAAFIILKLVGVDPIAMWSWWAVFSPWLIELGLAIIFGVIYGIVTVITD</sequence>
<evidence type="ECO:0000313" key="2">
    <source>
        <dbReference type="EMBL" id="ALF00581.1"/>
    </source>
</evidence>